<reference evidence="1 2" key="1">
    <citation type="journal article" date="2012" name="Nature">
        <title>Repeated polyploidization of Gossypium genomes and the evolution of spinnable cotton fibres.</title>
        <authorList>
            <person name="Paterson A.H."/>
            <person name="Wendel J.F."/>
            <person name="Gundlach H."/>
            <person name="Guo H."/>
            <person name="Jenkins J."/>
            <person name="Jin D."/>
            <person name="Llewellyn D."/>
            <person name="Showmaker K.C."/>
            <person name="Shu S."/>
            <person name="Udall J."/>
            <person name="Yoo M.J."/>
            <person name="Byers R."/>
            <person name="Chen W."/>
            <person name="Doron-Faigenboim A."/>
            <person name="Duke M.V."/>
            <person name="Gong L."/>
            <person name="Grimwood J."/>
            <person name="Grover C."/>
            <person name="Grupp K."/>
            <person name="Hu G."/>
            <person name="Lee T.H."/>
            <person name="Li J."/>
            <person name="Lin L."/>
            <person name="Liu T."/>
            <person name="Marler B.S."/>
            <person name="Page J.T."/>
            <person name="Roberts A.W."/>
            <person name="Romanel E."/>
            <person name="Sanders W.S."/>
            <person name="Szadkowski E."/>
            <person name="Tan X."/>
            <person name="Tang H."/>
            <person name="Xu C."/>
            <person name="Wang J."/>
            <person name="Wang Z."/>
            <person name="Zhang D."/>
            <person name="Zhang L."/>
            <person name="Ashrafi H."/>
            <person name="Bedon F."/>
            <person name="Bowers J.E."/>
            <person name="Brubaker C.L."/>
            <person name="Chee P.W."/>
            <person name="Das S."/>
            <person name="Gingle A.R."/>
            <person name="Haigler C.H."/>
            <person name="Harker D."/>
            <person name="Hoffmann L.V."/>
            <person name="Hovav R."/>
            <person name="Jones D.C."/>
            <person name="Lemke C."/>
            <person name="Mansoor S."/>
            <person name="ur Rahman M."/>
            <person name="Rainville L.N."/>
            <person name="Rambani A."/>
            <person name="Reddy U.K."/>
            <person name="Rong J.K."/>
            <person name="Saranga Y."/>
            <person name="Scheffler B.E."/>
            <person name="Scheffler J.A."/>
            <person name="Stelly D.M."/>
            <person name="Triplett B.A."/>
            <person name="Van Deynze A."/>
            <person name="Vaslin M.F."/>
            <person name="Waghmare V.N."/>
            <person name="Walford S.A."/>
            <person name="Wright R.J."/>
            <person name="Zaki E.A."/>
            <person name="Zhang T."/>
            <person name="Dennis E.S."/>
            <person name="Mayer K.F."/>
            <person name="Peterson D.G."/>
            <person name="Rokhsar D.S."/>
            <person name="Wang X."/>
            <person name="Schmutz J."/>
        </authorList>
    </citation>
    <scope>NUCLEOTIDE SEQUENCE [LARGE SCALE GENOMIC DNA]</scope>
</reference>
<protein>
    <recommendedName>
        <fullName evidence="3">Gag-pol polyprotein</fullName>
    </recommendedName>
</protein>
<dbReference type="Gramene" id="KJB14604">
    <property type="protein sequence ID" value="KJB14604"/>
    <property type="gene ID" value="B456_002G177800"/>
</dbReference>
<evidence type="ECO:0000313" key="2">
    <source>
        <dbReference type="Proteomes" id="UP000032304"/>
    </source>
</evidence>
<name>A0A0D2Q5P5_GOSRA</name>
<proteinExistence type="predicted"/>
<dbReference type="EMBL" id="CM001741">
    <property type="protein sequence ID" value="KJB14604.1"/>
    <property type="molecule type" value="Genomic_DNA"/>
</dbReference>
<accession>A0A0D2Q5P5</accession>
<gene>
    <name evidence="1" type="ORF">B456_002G177800</name>
</gene>
<dbReference type="OMA" id="KNIDTMC"/>
<dbReference type="Proteomes" id="UP000032304">
    <property type="component" value="Chromosome 2"/>
</dbReference>
<evidence type="ECO:0000313" key="1">
    <source>
        <dbReference type="EMBL" id="KJB14604.1"/>
    </source>
</evidence>
<sequence length="113" mass="13422">MKEVGFEPRLSMMEALMPNQIHKNETIFEFYVKLYDLTNQIFTLEDEYFNSKLTRKVLYSFPERFNIKVTTIKEAKNIDTMCIDELIRSIQNFEINLDETKRNKGKGEKGITL</sequence>
<organism evidence="1 2">
    <name type="scientific">Gossypium raimondii</name>
    <name type="common">Peruvian cotton</name>
    <name type="synonym">Gossypium klotzschianum subsp. raimondii</name>
    <dbReference type="NCBI Taxonomy" id="29730"/>
    <lineage>
        <taxon>Eukaryota</taxon>
        <taxon>Viridiplantae</taxon>
        <taxon>Streptophyta</taxon>
        <taxon>Embryophyta</taxon>
        <taxon>Tracheophyta</taxon>
        <taxon>Spermatophyta</taxon>
        <taxon>Magnoliopsida</taxon>
        <taxon>eudicotyledons</taxon>
        <taxon>Gunneridae</taxon>
        <taxon>Pentapetalae</taxon>
        <taxon>rosids</taxon>
        <taxon>malvids</taxon>
        <taxon>Malvales</taxon>
        <taxon>Malvaceae</taxon>
        <taxon>Malvoideae</taxon>
        <taxon>Gossypium</taxon>
    </lineage>
</organism>
<dbReference type="AlphaFoldDB" id="A0A0D2Q5P5"/>
<keyword evidence="2" id="KW-1185">Reference proteome</keyword>
<evidence type="ECO:0008006" key="3">
    <source>
        <dbReference type="Google" id="ProtNLM"/>
    </source>
</evidence>